<reference evidence="10" key="1">
    <citation type="submission" date="2020-11" db="EMBL/GenBank/DDBJ databases">
        <authorList>
            <person name="Tran Van P."/>
        </authorList>
    </citation>
    <scope>NUCLEOTIDE SEQUENCE</scope>
</reference>
<dbReference type="GO" id="GO:0006581">
    <property type="term" value="P:acetylcholine catabolic process"/>
    <property type="evidence" value="ECO:0007669"/>
    <property type="project" value="TreeGrafter"/>
</dbReference>
<dbReference type="OrthoDB" id="6489278at2759"/>
<feature type="active site" description="Charge relay system" evidence="7">
    <location>
        <position position="312"/>
    </location>
</feature>
<dbReference type="Proteomes" id="UP000759131">
    <property type="component" value="Unassembled WGS sequence"/>
</dbReference>
<keyword evidence="2" id="KW-0719">Serine esterase</keyword>
<gene>
    <name evidence="10" type="ORF">OSB1V03_LOCUS10345</name>
</gene>
<evidence type="ECO:0000259" key="9">
    <source>
        <dbReference type="Pfam" id="PF00135"/>
    </source>
</evidence>
<evidence type="ECO:0000313" key="10">
    <source>
        <dbReference type="EMBL" id="CAD7629931.1"/>
    </source>
</evidence>
<dbReference type="GO" id="GO:0019695">
    <property type="term" value="P:choline metabolic process"/>
    <property type="evidence" value="ECO:0007669"/>
    <property type="project" value="TreeGrafter"/>
</dbReference>
<protein>
    <recommendedName>
        <fullName evidence="8">Carboxylic ester hydrolase</fullName>
        <ecNumber evidence="8">3.1.1.-</ecNumber>
    </recommendedName>
</protein>
<keyword evidence="5" id="KW-0325">Glycoprotein</keyword>
<evidence type="ECO:0000256" key="3">
    <source>
        <dbReference type="ARBA" id="ARBA00022801"/>
    </source>
</evidence>
<keyword evidence="4" id="KW-1015">Disulfide bond</keyword>
<keyword evidence="3 8" id="KW-0378">Hydrolase</keyword>
<proteinExistence type="inferred from homology"/>
<evidence type="ECO:0000313" key="11">
    <source>
        <dbReference type="Proteomes" id="UP000759131"/>
    </source>
</evidence>
<dbReference type="InterPro" id="IPR002018">
    <property type="entry name" value="CarbesteraseB"/>
</dbReference>
<dbReference type="GO" id="GO:0005886">
    <property type="term" value="C:plasma membrane"/>
    <property type="evidence" value="ECO:0007669"/>
    <property type="project" value="TreeGrafter"/>
</dbReference>
<dbReference type="EC" id="3.1.1.-" evidence="8"/>
<evidence type="ECO:0000256" key="4">
    <source>
        <dbReference type="ARBA" id="ARBA00023157"/>
    </source>
</evidence>
<dbReference type="GO" id="GO:0005615">
    <property type="term" value="C:extracellular space"/>
    <property type="evidence" value="ECO:0007669"/>
    <property type="project" value="TreeGrafter"/>
</dbReference>
<dbReference type="SUPFAM" id="SSF53474">
    <property type="entry name" value="alpha/beta-Hydrolases"/>
    <property type="match status" value="1"/>
</dbReference>
<dbReference type="Gene3D" id="3.40.50.1820">
    <property type="entry name" value="alpha/beta hydrolase"/>
    <property type="match status" value="1"/>
</dbReference>
<feature type="domain" description="Carboxylesterase type B" evidence="9">
    <location>
        <begin position="14"/>
        <end position="469"/>
    </location>
</feature>
<dbReference type="PANTHER" id="PTHR43918">
    <property type="entry name" value="ACETYLCHOLINESTERASE"/>
    <property type="match status" value="1"/>
</dbReference>
<dbReference type="InterPro" id="IPR029058">
    <property type="entry name" value="AB_hydrolase_fold"/>
</dbReference>
<dbReference type="InterPro" id="IPR019826">
    <property type="entry name" value="Carboxylesterase_B_AS"/>
</dbReference>
<dbReference type="PROSITE" id="PS00122">
    <property type="entry name" value="CARBOXYLESTERASE_B_1"/>
    <property type="match status" value="1"/>
</dbReference>
<comment type="catalytic activity">
    <reaction evidence="6">
        <text>acetylcholine + H2O = choline + acetate + H(+)</text>
        <dbReference type="Rhea" id="RHEA:17561"/>
        <dbReference type="ChEBI" id="CHEBI:15354"/>
        <dbReference type="ChEBI" id="CHEBI:15355"/>
        <dbReference type="ChEBI" id="CHEBI:15377"/>
        <dbReference type="ChEBI" id="CHEBI:15378"/>
        <dbReference type="ChEBI" id="CHEBI:30089"/>
        <dbReference type="EC" id="3.1.1.7"/>
    </reaction>
</comment>
<dbReference type="InterPro" id="IPR050654">
    <property type="entry name" value="AChE-related_enzymes"/>
</dbReference>
<keyword evidence="11" id="KW-1185">Reference proteome</keyword>
<dbReference type="AlphaFoldDB" id="A0A7R9KXG1"/>
<comment type="similarity">
    <text evidence="1 8">Belongs to the type-B carboxylesterase/lipase family.</text>
</comment>
<accession>A0A7R9KXG1</accession>
<evidence type="ECO:0000256" key="1">
    <source>
        <dbReference type="ARBA" id="ARBA00005964"/>
    </source>
</evidence>
<dbReference type="EMBL" id="CAJPIZ010007511">
    <property type="protein sequence ID" value="CAG2110361.1"/>
    <property type="molecule type" value="Genomic_DNA"/>
</dbReference>
<evidence type="ECO:0000256" key="7">
    <source>
        <dbReference type="PIRSR" id="PIRSR600997-1"/>
    </source>
</evidence>
<dbReference type="EMBL" id="OC862086">
    <property type="protein sequence ID" value="CAD7629931.1"/>
    <property type="molecule type" value="Genomic_DNA"/>
</dbReference>
<evidence type="ECO:0000256" key="6">
    <source>
        <dbReference type="ARBA" id="ARBA00048484"/>
    </source>
</evidence>
<dbReference type="Pfam" id="PF00135">
    <property type="entry name" value="COesterase"/>
    <property type="match status" value="1"/>
</dbReference>
<evidence type="ECO:0000256" key="2">
    <source>
        <dbReference type="ARBA" id="ARBA00022487"/>
    </source>
</evidence>
<feature type="active site" description="Acyl-ester intermediate" evidence="7">
    <location>
        <position position="191"/>
    </location>
</feature>
<dbReference type="PRINTS" id="PR00878">
    <property type="entry name" value="CHOLNESTRASE"/>
</dbReference>
<feature type="active site" description="Charge relay system" evidence="7">
    <location>
        <position position="415"/>
    </location>
</feature>
<dbReference type="PANTHER" id="PTHR43918:SF4">
    <property type="entry name" value="CARBOXYLIC ESTER HYDROLASE"/>
    <property type="match status" value="1"/>
</dbReference>
<dbReference type="GO" id="GO:0003990">
    <property type="term" value="F:acetylcholinesterase activity"/>
    <property type="evidence" value="ECO:0007669"/>
    <property type="project" value="UniProtKB-EC"/>
</dbReference>
<name>A0A7R9KXG1_9ACAR</name>
<evidence type="ECO:0000256" key="8">
    <source>
        <dbReference type="RuleBase" id="RU361235"/>
    </source>
</evidence>
<sequence length="506" mass="56684">MTMAFGGLTIDVLNTSVDQFLAIPYAEPPVGVLRFAKPVPLRHPIQNIIDGTETGNSCMQLIPDSLKDFFGNLTLSEDCLVLNVWTPHVDRCGLSIQRAPLKPVMFWIHGGGLVLGSSFQEMYNGSALTTHDVVVVSVNYRLGHFGFLYGDREDAPGNVGFYDQSLALKWVRENIHQFGGDRDQITIFGESGGSISVSAHILSPVSKGLFKRAILESGAHMFNKDRDLKTASEVLTESKQLAAHLNCSQTPIEWLECLRQLDADKLNVAALTAGPTVGILGTEFLPVSAHQAFQTKHFNKDLDVLAGVNQHEGSLPVSMLYPGIPNNLTEIEFYDYAQKFDSMFHNLNADNITTFYMSSINKSDPEAVKWQLYDLFGDLMLNCPTHQFAVNYGQQSAKSNRTPTTPGPDMFGVTHGDEVAFVFGLPLLYPQKSDTEVDKQFSRDVMKMWTDFAKYGKPTVDWPKFIDNKVKDYVPKAKELNPYKLWHNFHNLFNTTCDGFWKHYYN</sequence>
<dbReference type="InterPro" id="IPR000997">
    <property type="entry name" value="Cholinesterase"/>
</dbReference>
<evidence type="ECO:0000256" key="5">
    <source>
        <dbReference type="ARBA" id="ARBA00023180"/>
    </source>
</evidence>
<organism evidence="10">
    <name type="scientific">Medioppia subpectinata</name>
    <dbReference type="NCBI Taxonomy" id="1979941"/>
    <lineage>
        <taxon>Eukaryota</taxon>
        <taxon>Metazoa</taxon>
        <taxon>Ecdysozoa</taxon>
        <taxon>Arthropoda</taxon>
        <taxon>Chelicerata</taxon>
        <taxon>Arachnida</taxon>
        <taxon>Acari</taxon>
        <taxon>Acariformes</taxon>
        <taxon>Sarcoptiformes</taxon>
        <taxon>Oribatida</taxon>
        <taxon>Brachypylina</taxon>
        <taxon>Oppioidea</taxon>
        <taxon>Oppiidae</taxon>
        <taxon>Medioppia</taxon>
    </lineage>
</organism>